<dbReference type="InterPro" id="IPR044819">
    <property type="entry name" value="OBL-like"/>
</dbReference>
<proteinExistence type="predicted"/>
<protein>
    <submittedName>
        <fullName evidence="1">Uncharacterized protein</fullName>
    </submittedName>
</protein>
<accession>A0A7J8UP70</accession>
<dbReference type="PANTHER" id="PTHR46086">
    <property type="entry name" value="ALPHA/BETA-HYDROLASES SUPERFAMILY PROTEIN"/>
    <property type="match status" value="1"/>
</dbReference>
<dbReference type="Proteomes" id="UP000593573">
    <property type="component" value="Unassembled WGS sequence"/>
</dbReference>
<comment type="caution">
    <text evidence="1">The sequence shown here is derived from an EMBL/GenBank/DDBJ whole genome shotgun (WGS) entry which is preliminary data.</text>
</comment>
<reference evidence="1 2" key="1">
    <citation type="journal article" date="2019" name="Genome Biol. Evol.">
        <title>Insights into the evolution of the New World diploid cottons (Gossypium, subgenus Houzingenia) based on genome sequencing.</title>
        <authorList>
            <person name="Grover C.E."/>
            <person name="Arick M.A. 2nd"/>
            <person name="Thrash A."/>
            <person name="Conover J.L."/>
            <person name="Sanders W.S."/>
            <person name="Peterson D.G."/>
            <person name="Frelichowski J.E."/>
            <person name="Scheffler J.A."/>
            <person name="Scheffler B.E."/>
            <person name="Wendel J.F."/>
        </authorList>
    </citation>
    <scope>NUCLEOTIDE SEQUENCE [LARGE SCALE GENOMIC DNA]</scope>
    <source>
        <strain evidence="1">57</strain>
        <tissue evidence="1">Leaf</tissue>
    </source>
</reference>
<keyword evidence="2" id="KW-1185">Reference proteome</keyword>
<dbReference type="EMBL" id="JABFAB010000007">
    <property type="protein sequence ID" value="MBA0652316.1"/>
    <property type="molecule type" value="Genomic_DNA"/>
</dbReference>
<dbReference type="GO" id="GO:0004806">
    <property type="term" value="F:triacylglycerol lipase activity"/>
    <property type="evidence" value="ECO:0007669"/>
    <property type="project" value="InterPro"/>
</dbReference>
<feature type="non-terminal residue" evidence="1">
    <location>
        <position position="103"/>
    </location>
</feature>
<dbReference type="PANTHER" id="PTHR46086:SF17">
    <property type="entry name" value="ALPHA_BETA-HYDROLASES SUPERFAMILY PROTEIN"/>
    <property type="match status" value="1"/>
</dbReference>
<evidence type="ECO:0000313" key="2">
    <source>
        <dbReference type="Proteomes" id="UP000593573"/>
    </source>
</evidence>
<organism evidence="1 2">
    <name type="scientific">Gossypium klotzschianum</name>
    <dbReference type="NCBI Taxonomy" id="34286"/>
    <lineage>
        <taxon>Eukaryota</taxon>
        <taxon>Viridiplantae</taxon>
        <taxon>Streptophyta</taxon>
        <taxon>Embryophyta</taxon>
        <taxon>Tracheophyta</taxon>
        <taxon>Spermatophyta</taxon>
        <taxon>Magnoliopsida</taxon>
        <taxon>eudicotyledons</taxon>
        <taxon>Gunneridae</taxon>
        <taxon>Pentapetalae</taxon>
        <taxon>rosids</taxon>
        <taxon>malvids</taxon>
        <taxon>Malvales</taxon>
        <taxon>Malvaceae</taxon>
        <taxon>Malvoideae</taxon>
        <taxon>Gossypium</taxon>
    </lineage>
</organism>
<gene>
    <name evidence="1" type="ORF">Goklo_019583</name>
</gene>
<dbReference type="AlphaFoldDB" id="A0A7J8UP70"/>
<dbReference type="GO" id="GO:0006629">
    <property type="term" value="P:lipid metabolic process"/>
    <property type="evidence" value="ECO:0007669"/>
    <property type="project" value="InterPro"/>
</dbReference>
<evidence type="ECO:0000313" key="1">
    <source>
        <dbReference type="EMBL" id="MBA0652316.1"/>
    </source>
</evidence>
<sequence>MEKQEESKECDKGFSCSFMLLKPEEVKFIDLFRILLSSNLEDRKFVDSSSETEESFRYRWLIFISILAQKMLMLTSKPMAWMGSKIEMLLNLLAINNFLVLLR</sequence>
<name>A0A7J8UP70_9ROSI</name>
<dbReference type="OrthoDB" id="1938854at2759"/>